<keyword evidence="1" id="KW-0479">Metal-binding</keyword>
<dbReference type="PROSITE" id="PS00903">
    <property type="entry name" value="CYT_DCMP_DEAMINASES_1"/>
    <property type="match status" value="1"/>
</dbReference>
<dbReference type="InterPro" id="IPR002125">
    <property type="entry name" value="CMP_dCMP_dom"/>
</dbReference>
<evidence type="ECO:0000256" key="1">
    <source>
        <dbReference type="ARBA" id="ARBA00022723"/>
    </source>
</evidence>
<dbReference type="InterPro" id="IPR016192">
    <property type="entry name" value="APOBEC/CMP_deaminase_Zn-bd"/>
</dbReference>
<protein>
    <submittedName>
        <fullName evidence="4">tRNA-specific adenosine deaminase</fullName>
        <ecNumber evidence="4">3.5.4.33</ecNumber>
    </submittedName>
</protein>
<keyword evidence="4" id="KW-0378">Hydrolase</keyword>
<dbReference type="CDD" id="cd01285">
    <property type="entry name" value="nucleoside_deaminase"/>
    <property type="match status" value="1"/>
</dbReference>
<reference evidence="4" key="1">
    <citation type="submission" date="2023-10" db="EMBL/GenBank/DDBJ databases">
        <title>The first scallop-associated chemosynthetic bacterial symbiont.</title>
        <authorList>
            <person name="Lin Y.-T."/>
            <person name="Sun J."/>
            <person name="Ip J.C.-H."/>
            <person name="He X."/>
            <person name="Gao Z.-M."/>
            <person name="Perez M."/>
            <person name="Xu T."/>
            <person name="Qian P.-Y."/>
            <person name="Qiu J.-W."/>
        </authorList>
    </citation>
    <scope>NUCLEOTIDE SEQUENCE</scope>
    <source>
        <strain evidence="4">Gill1</strain>
    </source>
</reference>
<name>A0AAU6PFR2_9GAMM</name>
<organism evidence="4">
    <name type="scientific">Catillopecten margaritatus gill symbiont</name>
    <dbReference type="NCBI Taxonomy" id="3083288"/>
    <lineage>
        <taxon>Bacteria</taxon>
        <taxon>Pseudomonadati</taxon>
        <taxon>Pseudomonadota</taxon>
        <taxon>Gammaproteobacteria</taxon>
        <taxon>sulfur-oxidizing symbionts</taxon>
    </lineage>
</organism>
<dbReference type="InterPro" id="IPR016193">
    <property type="entry name" value="Cytidine_deaminase-like"/>
</dbReference>
<evidence type="ECO:0000259" key="3">
    <source>
        <dbReference type="PROSITE" id="PS51747"/>
    </source>
</evidence>
<dbReference type="PANTHER" id="PTHR11079">
    <property type="entry name" value="CYTOSINE DEAMINASE FAMILY MEMBER"/>
    <property type="match status" value="1"/>
</dbReference>
<keyword evidence="2" id="KW-0862">Zinc</keyword>
<dbReference type="Gene3D" id="3.40.140.10">
    <property type="entry name" value="Cytidine Deaminase, domain 2"/>
    <property type="match status" value="1"/>
</dbReference>
<evidence type="ECO:0000313" key="4">
    <source>
        <dbReference type="EMBL" id="WXT99852.1"/>
    </source>
</evidence>
<dbReference type="SUPFAM" id="SSF53927">
    <property type="entry name" value="Cytidine deaminase-like"/>
    <property type="match status" value="1"/>
</dbReference>
<dbReference type="PANTHER" id="PTHR11079:SF162">
    <property type="entry name" value="RIBOFLAVIN BIOSYNTHESIS PROTEIN PYRD, CHLOROPLASTIC"/>
    <property type="match status" value="1"/>
</dbReference>
<dbReference type="AlphaFoldDB" id="A0AAU6PFR2"/>
<dbReference type="EC" id="3.5.4.33" evidence="4"/>
<gene>
    <name evidence="4" type="primary">tadA_1</name>
    <name evidence="4" type="ORF">Ctma_0556</name>
</gene>
<dbReference type="PROSITE" id="PS51747">
    <property type="entry name" value="CYT_DCMP_DEAMINASES_2"/>
    <property type="match status" value="1"/>
</dbReference>
<dbReference type="EMBL" id="CP138327">
    <property type="protein sequence ID" value="WXT99852.1"/>
    <property type="molecule type" value="Genomic_DNA"/>
</dbReference>
<dbReference type="GO" id="GO:0008270">
    <property type="term" value="F:zinc ion binding"/>
    <property type="evidence" value="ECO:0007669"/>
    <property type="project" value="InterPro"/>
</dbReference>
<feature type="domain" description="CMP/dCMP-type deaminase" evidence="3">
    <location>
        <begin position="2"/>
        <end position="111"/>
    </location>
</feature>
<dbReference type="GO" id="GO:0052717">
    <property type="term" value="F:tRNA-specific adenosine-34 deaminase activity"/>
    <property type="evidence" value="ECO:0007669"/>
    <property type="project" value="UniProtKB-EC"/>
</dbReference>
<accession>A0AAU6PFR2</accession>
<sequence>MNTDEQFIKRCIALSQQALDCGDAPFGSLITKDNALLVEASNDKNSQTNHHAEILALNKAAKILNTSDLSDCILYTNCEPCPMCAFMIREYKIKKVVFALPSPFMGGFSKWHILQDTELEKFPPFFANPPKVIGGLLESEAKAVFDKTPLWMFGTNARNDRKFESNST</sequence>
<proteinExistence type="predicted"/>
<evidence type="ECO:0000256" key="2">
    <source>
        <dbReference type="ARBA" id="ARBA00022833"/>
    </source>
</evidence>
<dbReference type="Pfam" id="PF00383">
    <property type="entry name" value="dCMP_cyt_deam_1"/>
    <property type="match status" value="1"/>
</dbReference>